<accession>A0A1M7Y748</accession>
<dbReference type="SUPFAM" id="SSF55144">
    <property type="entry name" value="LigT-like"/>
    <property type="match status" value="1"/>
</dbReference>
<dbReference type="EC" id="3.1.4.58" evidence="2"/>
<dbReference type="AlphaFoldDB" id="A0A1M7Y748"/>
<dbReference type="HAMAP" id="MF_01940">
    <property type="entry name" value="RNA_CPDase"/>
    <property type="match status" value="1"/>
</dbReference>
<keyword evidence="5" id="KW-1185">Reference proteome</keyword>
<dbReference type="NCBIfam" id="TIGR02258">
    <property type="entry name" value="2_5_ligase"/>
    <property type="match status" value="1"/>
</dbReference>
<evidence type="ECO:0000256" key="2">
    <source>
        <dbReference type="HAMAP-Rule" id="MF_01940"/>
    </source>
</evidence>
<dbReference type="InterPro" id="IPR009097">
    <property type="entry name" value="Cyclic_Pdiesterase"/>
</dbReference>
<protein>
    <recommendedName>
        <fullName evidence="2">RNA 2',3'-cyclic phosphodiesterase</fullName>
        <shortName evidence="2">RNA 2',3'-CPDase</shortName>
        <ecNumber evidence="2">3.1.4.58</ecNumber>
    </recommendedName>
</protein>
<dbReference type="RefSeq" id="WP_073613561.1">
    <property type="nucleotide sequence ID" value="NZ_FRFE01000009.1"/>
</dbReference>
<dbReference type="Gene3D" id="3.90.1140.10">
    <property type="entry name" value="Cyclic phosphodiesterase"/>
    <property type="match status" value="1"/>
</dbReference>
<comment type="similarity">
    <text evidence="2">Belongs to the 2H phosphoesterase superfamily. ThpR family.</text>
</comment>
<feature type="short sequence motif" description="HXTX 1" evidence="2">
    <location>
        <begin position="37"/>
        <end position="40"/>
    </location>
</feature>
<dbReference type="InterPro" id="IPR004175">
    <property type="entry name" value="RNA_CPDase"/>
</dbReference>
<dbReference type="GO" id="GO:0004113">
    <property type="term" value="F:2',3'-cyclic-nucleotide 3'-phosphodiesterase activity"/>
    <property type="evidence" value="ECO:0007669"/>
    <property type="project" value="InterPro"/>
</dbReference>
<evidence type="ECO:0000313" key="4">
    <source>
        <dbReference type="EMBL" id="SHO48346.1"/>
    </source>
</evidence>
<feature type="domain" description="Phosphoesterase HXTX" evidence="3">
    <location>
        <begin position="26"/>
        <end position="86"/>
    </location>
</feature>
<dbReference type="InterPro" id="IPR014051">
    <property type="entry name" value="Phosphoesterase_HXTX"/>
</dbReference>
<dbReference type="STRING" id="1121416.SAMN02745220_02272"/>
<feature type="domain" description="Phosphoesterase HXTX" evidence="3">
    <location>
        <begin position="92"/>
        <end position="167"/>
    </location>
</feature>
<evidence type="ECO:0000259" key="3">
    <source>
        <dbReference type="Pfam" id="PF02834"/>
    </source>
</evidence>
<comment type="catalytic activity">
    <reaction evidence="2">
        <text>a 3'-end 2',3'-cyclophospho-ribonucleotide-RNA + H2O = a 3'-end 2'-phospho-ribonucleotide-RNA + H(+)</text>
        <dbReference type="Rhea" id="RHEA:11828"/>
        <dbReference type="Rhea" id="RHEA-COMP:10464"/>
        <dbReference type="Rhea" id="RHEA-COMP:17353"/>
        <dbReference type="ChEBI" id="CHEBI:15377"/>
        <dbReference type="ChEBI" id="CHEBI:15378"/>
        <dbReference type="ChEBI" id="CHEBI:83064"/>
        <dbReference type="ChEBI" id="CHEBI:173113"/>
        <dbReference type="EC" id="3.1.4.58"/>
    </reaction>
</comment>
<feature type="active site" description="Proton acceptor" evidence="2">
    <location>
        <position position="121"/>
    </location>
</feature>
<proteinExistence type="inferred from homology"/>
<reference evidence="4 5" key="1">
    <citation type="submission" date="2016-12" db="EMBL/GenBank/DDBJ databases">
        <authorList>
            <person name="Song W.-J."/>
            <person name="Kurnit D.M."/>
        </authorList>
    </citation>
    <scope>NUCLEOTIDE SEQUENCE [LARGE SCALE GENOMIC DNA]</scope>
    <source>
        <strain evidence="4 5">DSM 18488</strain>
    </source>
</reference>
<dbReference type="GO" id="GO:0008664">
    <property type="term" value="F:RNA 2',3'-cyclic 3'-phosphodiesterase activity"/>
    <property type="evidence" value="ECO:0007669"/>
    <property type="project" value="UniProtKB-EC"/>
</dbReference>
<feature type="short sequence motif" description="HXTX 2" evidence="2">
    <location>
        <begin position="121"/>
        <end position="124"/>
    </location>
</feature>
<dbReference type="Proteomes" id="UP000184603">
    <property type="component" value="Unassembled WGS sequence"/>
</dbReference>
<dbReference type="GO" id="GO:0016874">
    <property type="term" value="F:ligase activity"/>
    <property type="evidence" value="ECO:0007669"/>
    <property type="project" value="UniProtKB-KW"/>
</dbReference>
<evidence type="ECO:0000313" key="5">
    <source>
        <dbReference type="Proteomes" id="UP000184603"/>
    </source>
</evidence>
<dbReference type="EMBL" id="FRFE01000009">
    <property type="protein sequence ID" value="SHO48346.1"/>
    <property type="molecule type" value="Genomic_DNA"/>
</dbReference>
<dbReference type="Pfam" id="PF02834">
    <property type="entry name" value="LigT_PEase"/>
    <property type="match status" value="2"/>
</dbReference>
<dbReference type="PANTHER" id="PTHR35561">
    <property type="entry name" value="RNA 2',3'-CYCLIC PHOSPHODIESTERASE"/>
    <property type="match status" value="1"/>
</dbReference>
<name>A0A1M7Y748_9BACT</name>
<keyword evidence="1 2" id="KW-0378">Hydrolase</keyword>
<sequence>MLRLFIAVDIPEDIRTLMCGMGGSIPGARAVPTDQLHLTLKFLGDTDSGLLPDIKEALGNIECPPFKICLKRVGHFPPRGNPRVLWAGIDPAMEVTALRNKVEKALAEIGIERDHRKFSAHVTLARLKNSPLNRVTQFLAGNSLFETPTFTVREFLLYSSSLSAKGAVHTVLATFPLTHSQIEE</sequence>
<dbReference type="OrthoDB" id="9793819at2"/>
<gene>
    <name evidence="4" type="ORF">SAMN02745220_02272</name>
</gene>
<keyword evidence="4" id="KW-0436">Ligase</keyword>
<evidence type="ECO:0000256" key="1">
    <source>
        <dbReference type="ARBA" id="ARBA00022801"/>
    </source>
</evidence>
<organism evidence="4 5">
    <name type="scientific">Desulfopila aestuarii DSM 18488</name>
    <dbReference type="NCBI Taxonomy" id="1121416"/>
    <lineage>
        <taxon>Bacteria</taxon>
        <taxon>Pseudomonadati</taxon>
        <taxon>Thermodesulfobacteriota</taxon>
        <taxon>Desulfobulbia</taxon>
        <taxon>Desulfobulbales</taxon>
        <taxon>Desulfocapsaceae</taxon>
        <taxon>Desulfopila</taxon>
    </lineage>
</organism>
<comment type="function">
    <text evidence="2">Hydrolyzes RNA 2',3'-cyclic phosphodiester to an RNA 2'-phosphomonoester.</text>
</comment>
<feature type="active site" description="Proton donor" evidence="2">
    <location>
        <position position="37"/>
    </location>
</feature>
<dbReference type="PANTHER" id="PTHR35561:SF1">
    <property type="entry name" value="RNA 2',3'-CYCLIC PHOSPHODIESTERASE"/>
    <property type="match status" value="1"/>
</dbReference>